<dbReference type="Gene3D" id="2.170.130.10">
    <property type="entry name" value="TonB-dependent receptor, plug domain"/>
    <property type="match status" value="1"/>
</dbReference>
<evidence type="ECO:0000256" key="1">
    <source>
        <dbReference type="ARBA" id="ARBA00004571"/>
    </source>
</evidence>
<feature type="signal peptide" evidence="13">
    <location>
        <begin position="1"/>
        <end position="20"/>
    </location>
</feature>
<evidence type="ECO:0000256" key="3">
    <source>
        <dbReference type="ARBA" id="ARBA00022452"/>
    </source>
</evidence>
<evidence type="ECO:0000259" key="14">
    <source>
        <dbReference type="Pfam" id="PF00593"/>
    </source>
</evidence>
<feature type="chain" id="PRO_5013227112" description="TonB-dependent receptor" evidence="13">
    <location>
        <begin position="21"/>
        <end position="705"/>
    </location>
</feature>
<keyword evidence="5 13" id="KW-0732">Signal</keyword>
<dbReference type="GO" id="GO:0015344">
    <property type="term" value="F:siderophore uptake transmembrane transporter activity"/>
    <property type="evidence" value="ECO:0007669"/>
    <property type="project" value="TreeGrafter"/>
</dbReference>
<dbReference type="InterPro" id="IPR039426">
    <property type="entry name" value="TonB-dep_rcpt-like"/>
</dbReference>
<dbReference type="PROSITE" id="PS52016">
    <property type="entry name" value="TONB_DEPENDENT_REC_3"/>
    <property type="match status" value="1"/>
</dbReference>
<dbReference type="AlphaFoldDB" id="A0A1S7LNQ4"/>
<evidence type="ECO:0000256" key="6">
    <source>
        <dbReference type="ARBA" id="ARBA00023077"/>
    </source>
</evidence>
<keyword evidence="9 10" id="KW-0998">Cell outer membrane</keyword>
<dbReference type="InterPro" id="IPR012910">
    <property type="entry name" value="Plug_dom"/>
</dbReference>
<evidence type="ECO:0000256" key="9">
    <source>
        <dbReference type="ARBA" id="ARBA00023237"/>
    </source>
</evidence>
<evidence type="ECO:0000256" key="7">
    <source>
        <dbReference type="ARBA" id="ARBA00023136"/>
    </source>
</evidence>
<evidence type="ECO:0000256" key="10">
    <source>
        <dbReference type="PROSITE-ProRule" id="PRU01360"/>
    </source>
</evidence>
<dbReference type="GO" id="GO:0009279">
    <property type="term" value="C:cell outer membrane"/>
    <property type="evidence" value="ECO:0007669"/>
    <property type="project" value="UniProtKB-SubCell"/>
</dbReference>
<organism evidence="16">
    <name type="scientific">Magnetococcus massalia (strain MO-1)</name>
    <dbReference type="NCBI Taxonomy" id="451514"/>
    <lineage>
        <taxon>Bacteria</taxon>
        <taxon>Pseudomonadati</taxon>
        <taxon>Pseudomonadota</taxon>
        <taxon>Magnetococcia</taxon>
        <taxon>Magnetococcales</taxon>
        <taxon>Magnetococcaceae</taxon>
        <taxon>Magnetococcus</taxon>
    </lineage>
</organism>
<dbReference type="Gene3D" id="2.40.170.20">
    <property type="entry name" value="TonB-dependent receptor, beta-barrel domain"/>
    <property type="match status" value="1"/>
</dbReference>
<dbReference type="SUPFAM" id="SSF56935">
    <property type="entry name" value="Porins"/>
    <property type="match status" value="1"/>
</dbReference>
<dbReference type="InterPro" id="IPR037066">
    <property type="entry name" value="Plug_dom_sf"/>
</dbReference>
<evidence type="ECO:0000256" key="11">
    <source>
        <dbReference type="RuleBase" id="RU003357"/>
    </source>
</evidence>
<feature type="domain" description="TonB-dependent receptor-like beta-barrel" evidence="14">
    <location>
        <begin position="274"/>
        <end position="666"/>
    </location>
</feature>
<evidence type="ECO:0000256" key="12">
    <source>
        <dbReference type="SAM" id="MobiDB-lite"/>
    </source>
</evidence>
<keyword evidence="2 10" id="KW-0813">Transport</keyword>
<sequence>MRLVMMLTLSSLLLASPLRAAPEADPSAPQAAPQAPSMDEEFDDADLAADLMDLLKQETAVATKTKLNADYVPGIVTLLYGVELLDRGYKNVHEALNALAGIETYTDQSGDMPILVRGAGGTFGSGQVKLMINGMPMNTILTGGSNAVLTMPLELVDRIEAIRGPGSAVYGEFAYSGVINIITHQKKSNLFVRAESFDTQIVGGNWHWQDEEKKRSIRINTSWEQSDGEEERITADSITYSSDPASSTAPGNGDTKRNNENFLLEAKMGDYFLQLGYQNTKRGQYYGSATFSVPDPDKDLYNQNTQLSATVGMHKELTPTLTMDSKVSWLSHRQRYHTQLLPDNFDLLGNGFIVYTAGYYSHGRYRDSRVSLDTDFHLTKWDDHAILLTLSASNTNVHESGQSNTANPATSMPLTSYTAFDYENGARWPSEQWYRTNYAIALQDEYQFRPDLTITAGARLDYNSDFGRNISPRIAAVWRYDDQNIFKAQFSRSFRPPAYFELANNANLNPSTSSNAELGYIHVRGKDRYAATLYWTELKDLVDTTGPLVYLNTEGLRMRGFELEAKTALHKDLDLSGNLSYGDAHKLADGTRAPLSGDWLANIWVDWNYSNNLALHGSIRHVGDRARPSYATEVGLQSYTTLDLSGTYRDAFDYKGLSFKAGVRNLFDEKVRVPADASVGSGITRFADDIPQRPRTLWVESGFDF</sequence>
<feature type="compositionally biased region" description="Polar residues" evidence="12">
    <location>
        <begin position="236"/>
        <end position="250"/>
    </location>
</feature>
<evidence type="ECO:0000256" key="4">
    <source>
        <dbReference type="ARBA" id="ARBA00022692"/>
    </source>
</evidence>
<evidence type="ECO:0000256" key="2">
    <source>
        <dbReference type="ARBA" id="ARBA00022448"/>
    </source>
</evidence>
<dbReference type="Pfam" id="PF00593">
    <property type="entry name" value="TonB_dep_Rec_b-barrel"/>
    <property type="match status" value="1"/>
</dbReference>
<dbReference type="InterPro" id="IPR000531">
    <property type="entry name" value="Beta-barrel_TonB"/>
</dbReference>
<dbReference type="InterPro" id="IPR036942">
    <property type="entry name" value="Beta-barrel_TonB_sf"/>
</dbReference>
<proteinExistence type="inferred from homology"/>
<feature type="domain" description="TonB-dependent receptor plug" evidence="15">
    <location>
        <begin position="72"/>
        <end position="178"/>
    </location>
</feature>
<keyword evidence="8" id="KW-0675">Receptor</keyword>
<keyword evidence="3 10" id="KW-1134">Transmembrane beta strand</keyword>
<name>A0A1S7LNQ4_MAGMO</name>
<comment type="similarity">
    <text evidence="10 11">Belongs to the TonB-dependent receptor family.</text>
</comment>
<accession>A0A1S7LNQ4</accession>
<protein>
    <recommendedName>
        <fullName evidence="17">TonB-dependent receptor</fullName>
    </recommendedName>
</protein>
<dbReference type="EMBL" id="LO017727">
    <property type="protein sequence ID" value="CRH07396.1"/>
    <property type="molecule type" value="Genomic_DNA"/>
</dbReference>
<keyword evidence="4 10" id="KW-0812">Transmembrane</keyword>
<keyword evidence="6 11" id="KW-0798">TonB box</keyword>
<evidence type="ECO:0000256" key="13">
    <source>
        <dbReference type="SAM" id="SignalP"/>
    </source>
</evidence>
<keyword evidence="7 10" id="KW-0472">Membrane</keyword>
<evidence type="ECO:0008006" key="17">
    <source>
        <dbReference type="Google" id="ProtNLM"/>
    </source>
</evidence>
<evidence type="ECO:0000313" key="16">
    <source>
        <dbReference type="EMBL" id="CRH07396.1"/>
    </source>
</evidence>
<reference evidence="16" key="1">
    <citation type="submission" date="2015-04" db="EMBL/GenBank/DDBJ databases">
        <authorList>
            <person name="Syromyatnikov M.Y."/>
            <person name="Popov V.N."/>
        </authorList>
    </citation>
    <scope>NUCLEOTIDE SEQUENCE</scope>
    <source>
        <strain evidence="16">MO-1</strain>
    </source>
</reference>
<dbReference type="PANTHER" id="PTHR30069:SF29">
    <property type="entry name" value="HEMOGLOBIN AND HEMOGLOBIN-HAPTOGLOBIN-BINDING PROTEIN 1-RELATED"/>
    <property type="match status" value="1"/>
</dbReference>
<comment type="subcellular location">
    <subcellularLocation>
        <location evidence="1 10">Cell outer membrane</location>
        <topology evidence="1 10">Multi-pass membrane protein</topology>
    </subcellularLocation>
</comment>
<evidence type="ECO:0000256" key="8">
    <source>
        <dbReference type="ARBA" id="ARBA00023170"/>
    </source>
</evidence>
<evidence type="ECO:0000256" key="5">
    <source>
        <dbReference type="ARBA" id="ARBA00022729"/>
    </source>
</evidence>
<gene>
    <name evidence="16" type="ORF">MAGMO_3258</name>
</gene>
<evidence type="ECO:0000259" key="15">
    <source>
        <dbReference type="Pfam" id="PF07715"/>
    </source>
</evidence>
<feature type="region of interest" description="Disordered" evidence="12">
    <location>
        <begin position="223"/>
        <end position="258"/>
    </location>
</feature>
<dbReference type="Pfam" id="PF07715">
    <property type="entry name" value="Plug"/>
    <property type="match status" value="1"/>
</dbReference>
<dbReference type="GO" id="GO:0044718">
    <property type="term" value="P:siderophore transmembrane transport"/>
    <property type="evidence" value="ECO:0007669"/>
    <property type="project" value="TreeGrafter"/>
</dbReference>
<dbReference type="PANTHER" id="PTHR30069">
    <property type="entry name" value="TONB-DEPENDENT OUTER MEMBRANE RECEPTOR"/>
    <property type="match status" value="1"/>
</dbReference>
<dbReference type="CDD" id="cd01347">
    <property type="entry name" value="ligand_gated_channel"/>
    <property type="match status" value="1"/>
</dbReference>